<keyword evidence="2" id="KW-0238">DNA-binding</keyword>
<dbReference type="SUPFAM" id="SSF46785">
    <property type="entry name" value="Winged helix' DNA-binding domain"/>
    <property type="match status" value="1"/>
</dbReference>
<dbReference type="CDD" id="cd07377">
    <property type="entry name" value="WHTH_GntR"/>
    <property type="match status" value="1"/>
</dbReference>
<name>A0ABN3SVL4_9ACTN</name>
<dbReference type="Pfam" id="PF00392">
    <property type="entry name" value="GntR"/>
    <property type="match status" value="1"/>
</dbReference>
<organism evidence="5 6">
    <name type="scientific">Streptomyces lunalinharesii</name>
    <dbReference type="NCBI Taxonomy" id="333384"/>
    <lineage>
        <taxon>Bacteria</taxon>
        <taxon>Bacillati</taxon>
        <taxon>Actinomycetota</taxon>
        <taxon>Actinomycetes</taxon>
        <taxon>Kitasatosporales</taxon>
        <taxon>Streptomycetaceae</taxon>
        <taxon>Streptomyces</taxon>
    </lineage>
</organism>
<dbReference type="InterPro" id="IPR036388">
    <property type="entry name" value="WH-like_DNA-bd_sf"/>
</dbReference>
<dbReference type="SUPFAM" id="SSF48008">
    <property type="entry name" value="GntR ligand-binding domain-like"/>
    <property type="match status" value="1"/>
</dbReference>
<comment type="caution">
    <text evidence="5">The sequence shown here is derived from an EMBL/GenBank/DDBJ whole genome shotgun (WGS) entry which is preliminary data.</text>
</comment>
<evidence type="ECO:0000256" key="1">
    <source>
        <dbReference type="ARBA" id="ARBA00023015"/>
    </source>
</evidence>
<sequence length="227" mass="25490">MAPGSDSSSSVIRRSTLREQIADALRDEVLAGRLPSGHPFTVKEIADQYGVSATPVREALLDLCAQGLLDVEQHRGFKVHAFTTDDFRAMVEARTLIIEGIFRSNAERALLATPAEVLISVRRRAEEAERAALAGDLDVLIGYDLRFWRELSGIVRNAYISDFLDRIRVQTWMFAVPLLRREPRLKGRLWHGHSELADALLRHDLPDAQRLIAEYNEHSLALVGTAR</sequence>
<evidence type="ECO:0000256" key="3">
    <source>
        <dbReference type="ARBA" id="ARBA00023163"/>
    </source>
</evidence>
<proteinExistence type="predicted"/>
<dbReference type="Gene3D" id="1.20.120.530">
    <property type="entry name" value="GntR ligand-binding domain-like"/>
    <property type="match status" value="1"/>
</dbReference>
<gene>
    <name evidence="5" type="ORF">GCM10009864_66540</name>
</gene>
<dbReference type="PANTHER" id="PTHR43537">
    <property type="entry name" value="TRANSCRIPTIONAL REGULATOR, GNTR FAMILY"/>
    <property type="match status" value="1"/>
</dbReference>
<keyword evidence="6" id="KW-1185">Reference proteome</keyword>
<dbReference type="InterPro" id="IPR008920">
    <property type="entry name" value="TF_FadR/GntR_C"/>
</dbReference>
<dbReference type="SMART" id="SM00345">
    <property type="entry name" value="HTH_GNTR"/>
    <property type="match status" value="1"/>
</dbReference>
<dbReference type="InterPro" id="IPR011711">
    <property type="entry name" value="GntR_C"/>
</dbReference>
<keyword evidence="3" id="KW-0804">Transcription</keyword>
<feature type="domain" description="HTH gntR-type" evidence="4">
    <location>
        <begin position="15"/>
        <end position="82"/>
    </location>
</feature>
<dbReference type="EMBL" id="BAAARK010000033">
    <property type="protein sequence ID" value="GAA2684162.1"/>
    <property type="molecule type" value="Genomic_DNA"/>
</dbReference>
<dbReference type="Gene3D" id="1.10.10.10">
    <property type="entry name" value="Winged helix-like DNA-binding domain superfamily/Winged helix DNA-binding domain"/>
    <property type="match status" value="1"/>
</dbReference>
<evidence type="ECO:0000313" key="6">
    <source>
        <dbReference type="Proteomes" id="UP001500994"/>
    </source>
</evidence>
<reference evidence="5 6" key="1">
    <citation type="journal article" date="2019" name="Int. J. Syst. Evol. Microbiol.">
        <title>The Global Catalogue of Microorganisms (GCM) 10K type strain sequencing project: providing services to taxonomists for standard genome sequencing and annotation.</title>
        <authorList>
            <consortium name="The Broad Institute Genomics Platform"/>
            <consortium name="The Broad Institute Genome Sequencing Center for Infectious Disease"/>
            <person name="Wu L."/>
            <person name="Ma J."/>
        </authorList>
    </citation>
    <scope>NUCLEOTIDE SEQUENCE [LARGE SCALE GENOMIC DNA]</scope>
    <source>
        <strain evidence="5 6">JCM 16374</strain>
    </source>
</reference>
<dbReference type="InterPro" id="IPR036390">
    <property type="entry name" value="WH_DNA-bd_sf"/>
</dbReference>
<dbReference type="PROSITE" id="PS50949">
    <property type="entry name" value="HTH_GNTR"/>
    <property type="match status" value="1"/>
</dbReference>
<evidence type="ECO:0000259" key="4">
    <source>
        <dbReference type="PROSITE" id="PS50949"/>
    </source>
</evidence>
<evidence type="ECO:0000313" key="5">
    <source>
        <dbReference type="EMBL" id="GAA2684162.1"/>
    </source>
</evidence>
<protein>
    <submittedName>
        <fullName evidence="5">GntR family transcriptional regulator</fullName>
    </submittedName>
</protein>
<dbReference type="PANTHER" id="PTHR43537:SF45">
    <property type="entry name" value="GNTR FAMILY REGULATORY PROTEIN"/>
    <property type="match status" value="1"/>
</dbReference>
<dbReference type="RefSeq" id="WP_344582833.1">
    <property type="nucleotide sequence ID" value="NZ_BAAARK010000033.1"/>
</dbReference>
<dbReference type="Proteomes" id="UP001500994">
    <property type="component" value="Unassembled WGS sequence"/>
</dbReference>
<accession>A0ABN3SVL4</accession>
<keyword evidence="1" id="KW-0805">Transcription regulation</keyword>
<dbReference type="InterPro" id="IPR000524">
    <property type="entry name" value="Tscrpt_reg_HTH_GntR"/>
</dbReference>
<evidence type="ECO:0000256" key="2">
    <source>
        <dbReference type="ARBA" id="ARBA00023125"/>
    </source>
</evidence>
<dbReference type="Pfam" id="PF07729">
    <property type="entry name" value="FCD"/>
    <property type="match status" value="1"/>
</dbReference>